<feature type="domain" description="Teneurin-like YD-shell" evidence="7">
    <location>
        <begin position="1762"/>
        <end position="1866"/>
    </location>
</feature>
<dbReference type="Proteomes" id="UP000190816">
    <property type="component" value="Unassembled WGS sequence"/>
</dbReference>
<evidence type="ECO:0000256" key="5">
    <source>
        <dbReference type="ARBA" id="ARBA00023026"/>
    </source>
</evidence>
<comment type="subcellular location">
    <subcellularLocation>
        <location evidence="1">Secreted</location>
    </subcellularLocation>
</comment>
<reference evidence="8 9" key="1">
    <citation type="submission" date="2016-06" db="EMBL/GenBank/DDBJ databases">
        <authorList>
            <person name="Nicholson A.C."/>
        </authorList>
    </citation>
    <scope>NUCLEOTIDE SEQUENCE [LARGE SCALE GENOMIC DNA]</scope>
    <source>
        <strain evidence="8 9">G4123</strain>
    </source>
</reference>
<organism evidence="8 9">
    <name type="scientific">Elizabethkingia ursingii</name>
    <dbReference type="NCBI Taxonomy" id="1756150"/>
    <lineage>
        <taxon>Bacteria</taxon>
        <taxon>Pseudomonadati</taxon>
        <taxon>Bacteroidota</taxon>
        <taxon>Flavobacteriia</taxon>
        <taxon>Flavobacteriales</taxon>
        <taxon>Weeksellaceae</taxon>
        <taxon>Elizabethkingia</taxon>
    </lineage>
</organism>
<dbReference type="Gene3D" id="2.180.10.10">
    <property type="entry name" value="RHS repeat-associated core"/>
    <property type="match status" value="2"/>
</dbReference>
<keyword evidence="3" id="KW-0732">Signal</keyword>
<gene>
    <name evidence="8" type="ORF">BAY32_13480</name>
</gene>
<comment type="caution">
    <text evidence="8">The sequence shown here is derived from an EMBL/GenBank/DDBJ whole genome shotgun (WGS) entry which is preliminary data.</text>
</comment>
<evidence type="ECO:0000256" key="4">
    <source>
        <dbReference type="ARBA" id="ARBA00022737"/>
    </source>
</evidence>
<dbReference type="EMBL" id="MAIC01000018">
    <property type="protein sequence ID" value="OPB72150.1"/>
    <property type="molecule type" value="Genomic_DNA"/>
</dbReference>
<evidence type="ECO:0000256" key="1">
    <source>
        <dbReference type="ARBA" id="ARBA00004613"/>
    </source>
</evidence>
<evidence type="ECO:0000256" key="2">
    <source>
        <dbReference type="ARBA" id="ARBA00022525"/>
    </source>
</evidence>
<evidence type="ECO:0000256" key="3">
    <source>
        <dbReference type="ARBA" id="ARBA00022729"/>
    </source>
</evidence>
<keyword evidence="6" id="KW-0472">Membrane</keyword>
<dbReference type="NCBIfam" id="TIGR03696">
    <property type="entry name" value="Rhs_assc_core"/>
    <property type="match status" value="1"/>
</dbReference>
<dbReference type="GO" id="GO:0005737">
    <property type="term" value="C:cytoplasm"/>
    <property type="evidence" value="ECO:0007669"/>
    <property type="project" value="InterPro"/>
</dbReference>
<dbReference type="RefSeq" id="WP_078402872.1">
    <property type="nucleotide sequence ID" value="NZ_CP016377.1"/>
</dbReference>
<keyword evidence="6" id="KW-0812">Transmembrane</keyword>
<protein>
    <recommendedName>
        <fullName evidence="7">Teneurin-like YD-shell domain-containing protein</fullName>
    </recommendedName>
</protein>
<keyword evidence="2" id="KW-0964">Secreted</keyword>
<evidence type="ECO:0000313" key="9">
    <source>
        <dbReference type="Proteomes" id="UP000190816"/>
    </source>
</evidence>
<evidence type="ECO:0000256" key="6">
    <source>
        <dbReference type="SAM" id="Phobius"/>
    </source>
</evidence>
<dbReference type="InterPro" id="IPR050708">
    <property type="entry name" value="T6SS_VgrG/RHS"/>
</dbReference>
<feature type="transmembrane region" description="Helical" evidence="6">
    <location>
        <begin position="1875"/>
        <end position="1908"/>
    </location>
</feature>
<dbReference type="PANTHER" id="PTHR32305:SF15">
    <property type="entry name" value="PROTEIN RHSA-RELATED"/>
    <property type="match status" value="1"/>
</dbReference>
<evidence type="ECO:0000313" key="8">
    <source>
        <dbReference type="EMBL" id="OPB72150.1"/>
    </source>
</evidence>
<dbReference type="SUPFAM" id="SSF69318">
    <property type="entry name" value="Integrin alpha N-terminal domain"/>
    <property type="match status" value="1"/>
</dbReference>
<dbReference type="GO" id="GO:0005576">
    <property type="term" value="C:extracellular region"/>
    <property type="evidence" value="ECO:0007669"/>
    <property type="project" value="UniProtKB-SubCell"/>
</dbReference>
<dbReference type="InterPro" id="IPR056823">
    <property type="entry name" value="TEN-like_YD-shell"/>
</dbReference>
<keyword evidence="6" id="KW-1133">Transmembrane helix</keyword>
<accession>A0AAJ3N9V2</accession>
<dbReference type="InterPro" id="IPR013517">
    <property type="entry name" value="FG-GAP"/>
</dbReference>
<feature type="transmembrane region" description="Helical" evidence="6">
    <location>
        <begin position="1920"/>
        <end position="1942"/>
    </location>
</feature>
<sequence length="2208" mass="247350">MKDLQKVALSNGATNANDINIDINWDELPDTPYGTIGTIPFHDTTGQIDVNGGGQLQYTLPIALPPGIKSVAPQINLVYTSGSGNGIAGYGWNISGITAISRMGKTLEKDGEIKGVQLDYSDFYQFSGQRLILKSGEYGKDGAEYVTEKYSNIKIKSVGTNSGMNGPRYFEVTFEDGSQAWYGRTPAGNTEMEQYAATPVEYNIVKWIDTQGNYITYKYVQGDRVAIIYSIEWGGNETAGTLHFNKIDFNYIRRDLREITYLNGDPYIQNYILSNVEVNANGSLFKKYSIEYKKDDKGNQYQFVKSITESNSKGETANPVTFEYQESKSGEWKESRISNTGDSPILYGDFNGDGKMDALRYLNDFEECVEFVDGIDMETPKEDDFFGRIIYNDLCQRKEKWPAGLYLFNSVFDDSRPKRINIANTQLTAKDIQNSMAITLKTSDGEILPRQGFITHYRVRNMDERNYQLHLKAYSINPDSYELSEAYTRIIPASVYDRNAIISNIDRVLIWRATEVEGVREIDLDGDGNPELLFILKDTTYRGELNKEVLETKYRYVIVNTEENNSESYEMEISLINGNFFGKEIKSGDFNGDGIVDFISFDSSGRISLTNFKKNTLEKFEAYTRPYSDIVIEGLREEAVVGDFTGDGKSDLMVPQAVDSKNWKLYLCTGRGFEVQELNNFALFKKDDHFEGETHARAINRQFFAQDLNKDGKADLIEFYSHVYKGKFEESRFIMFYHENKGMDSNGKIVFEKQNIDGHWETGRPPYDQGTTWYPDEYDTTQTNIKPYASTNVAEHFFPAIGDFRVNNFNENILIIQKGRLVRYSHYNVSQEARITSITQGGLTTEVKYKELDSQMNPGFYAGTKKEKFPYIEMDKVSGSYAVAQLIQEARKQDFKYRGMVAHLQGKGMIGFRKSARSSWYVDGYENTKIWSGAEIDPLNEGIPVKDWTVRTVDDNALIFPDDLSVNNTQLLSVKSIEYQIDTPSVGVKAIVPKKSISKDFLRDILEENNIVYNSYYLPKETTVKINNDFGIKSTVIEYSHNPEGLGRNYFIGRPESKTETVQSYGDTKSAKEEYIYENNLLKVLKTYNRDNSGWVQETYNYDSFGNSIEKITSNSLDTMTQTVKSEYDSKGRFVVKKIDNLGLETNILYDDSGQIIKQTDPLGNVLENKYDGWGKIEILKTNLEGMTTYTYEKLEDGGNKVIEYAPDGTPKETYTNKLGQQYKARVRGFNQDTFICSVTFHDMLGRKEYESEPYFESEGVPTQVNKIEYDDSVFPTIITATAFNGKKVKTIVTGRTSIVEELTGNRRITKKTTDPLGNVISSEDKGGVINFSFNAAGEQLRAQYGNNIVTTQYDVWGRKASFHDPSNGAYSYEYNGFGQVKKEVSPKGYKEYIYDSKGQLITQVEKSNTTGLTDKSIDYSYNDKGLLIGKIGISNGKSYSDSITYDTYGRVLENIENSNGKIYSQKDIVYDNKSRVLSYKKSLVSSGVTTAVQLENIYEAWSGQLYQVKDKVSGKILWELQNANAKGQVLKSRLGASSIENTYDANSLLSQTLHQSSTGMLFSSQYSFDPIKNELVERTRQGNFAMKEIFTYDDNNRLIQWTNPKTGGISSNKYDQQGRITENDQIGNVQFGDTTKVYQPTGVKLNTTGKQNYLNAQIQRIIYNENNDPLYIQSKKGDVRFGYGLTDMRQMVTYGQTAPADTNGTIEDFATSNWEGTFTKYYSEDGSFEVVRNNTSGEEKHILYIGGIPYESNVVYLKDFTQSSGSYKFLHKDYLGSIMAVSDEAGNLLQEAHFDAWGQLVRGSISLIDRGYTSHEHFEDIGIIHMNGRLYDPLLRRFLNADENIQDPYNTQNYNKYAYVLNNPMLYNDPSGEFGFLIIGGFFLEFLAPMIFGALIGAAIGAVAYALSAAFSGNWSWGGFLKSIAFGALGGAVSAGIGSLFQAATQSIGTSLFQAAAHSISQGILSVVQGGDFLQAFASGGFSSLGAAAFGLMGGSFANSAVGTVIFGAISGGIGSALTGGNFWQGVVIGSIVAGLNHAFHKTSEPQNKKNDNGDDKGYKIPRKIITFSKTQPAYIPVEGFGIFGTYTISGTMIIEGNMLTINVYGDTIASTQGQPFFKGSVSVSGTSKFGGITYNVTKPLVNDYSKSFVHPANKQYVGQAEFYIPTKISAFNVRITAGYMIFTSDNQLSAPYPNNTIFNYGINRNK</sequence>
<dbReference type="Pfam" id="PF13517">
    <property type="entry name" value="FG-GAP_3"/>
    <property type="match status" value="1"/>
</dbReference>
<dbReference type="InterPro" id="IPR003284">
    <property type="entry name" value="Sal_SpvB"/>
</dbReference>
<dbReference type="PANTHER" id="PTHR32305">
    <property type="match status" value="1"/>
</dbReference>
<dbReference type="Pfam" id="PF03534">
    <property type="entry name" value="SpvB"/>
    <property type="match status" value="1"/>
</dbReference>
<dbReference type="InterPro" id="IPR022385">
    <property type="entry name" value="Rhs_assc_core"/>
</dbReference>
<keyword evidence="5" id="KW-0843">Virulence</keyword>
<dbReference type="Pfam" id="PF25023">
    <property type="entry name" value="TEN_YD-shell"/>
    <property type="match status" value="1"/>
</dbReference>
<keyword evidence="4" id="KW-0677">Repeat</keyword>
<evidence type="ECO:0000259" key="7">
    <source>
        <dbReference type="Pfam" id="PF25023"/>
    </source>
</evidence>
<proteinExistence type="predicted"/>
<name>A0AAJ3N9V2_9FLAO</name>
<dbReference type="InterPro" id="IPR028994">
    <property type="entry name" value="Integrin_alpha_N"/>
</dbReference>
<dbReference type="KEGG" id="ego:BBD34_06880"/>